<comment type="function">
    <text evidence="9">Part of a membrane-bound complex that couples electron transfer with translocation of ions across the membrane.</text>
</comment>
<dbReference type="RefSeq" id="WP_131911486.1">
    <property type="nucleotide sequence ID" value="NZ_OU594967.1"/>
</dbReference>
<evidence type="ECO:0000313" key="10">
    <source>
        <dbReference type="EMBL" id="TCK58513.1"/>
    </source>
</evidence>
<dbReference type="Proteomes" id="UP000295565">
    <property type="component" value="Unassembled WGS sequence"/>
</dbReference>
<dbReference type="AlphaFoldDB" id="A0A4R1K473"/>
<organism evidence="10 11">
    <name type="scientific">Celerinatantimonas diazotrophica</name>
    <dbReference type="NCBI Taxonomy" id="412034"/>
    <lineage>
        <taxon>Bacteria</taxon>
        <taxon>Pseudomonadati</taxon>
        <taxon>Pseudomonadota</taxon>
        <taxon>Gammaproteobacteria</taxon>
        <taxon>Celerinatantimonadaceae</taxon>
        <taxon>Celerinatantimonas</taxon>
    </lineage>
</organism>
<dbReference type="PANTHER" id="PTHR30586:SF0">
    <property type="entry name" value="ION-TRANSLOCATING OXIDOREDUCTASE COMPLEX SUBUNIT E"/>
    <property type="match status" value="1"/>
</dbReference>
<evidence type="ECO:0000256" key="6">
    <source>
        <dbReference type="ARBA" id="ARBA00022982"/>
    </source>
</evidence>
<keyword evidence="2 9" id="KW-0813">Transport</keyword>
<dbReference type="NCBIfam" id="TIGR01948">
    <property type="entry name" value="rnfE"/>
    <property type="match status" value="1"/>
</dbReference>
<dbReference type="GO" id="GO:0005886">
    <property type="term" value="C:plasma membrane"/>
    <property type="evidence" value="ECO:0007669"/>
    <property type="project" value="UniProtKB-SubCell"/>
</dbReference>
<evidence type="ECO:0000313" key="11">
    <source>
        <dbReference type="Proteomes" id="UP000295565"/>
    </source>
</evidence>
<feature type="transmembrane region" description="Helical" evidence="9">
    <location>
        <begin position="129"/>
        <end position="150"/>
    </location>
</feature>
<dbReference type="InterPro" id="IPR003667">
    <property type="entry name" value="NqrDE/RnfAE"/>
</dbReference>
<keyword evidence="11" id="KW-1185">Reference proteome</keyword>
<evidence type="ECO:0000256" key="7">
    <source>
        <dbReference type="ARBA" id="ARBA00022989"/>
    </source>
</evidence>
<dbReference type="Pfam" id="PF02508">
    <property type="entry name" value="Rnf-Nqr"/>
    <property type="match status" value="1"/>
</dbReference>
<keyword evidence="4 9" id="KW-0812">Transmembrane</keyword>
<dbReference type="OrthoDB" id="9782945at2"/>
<dbReference type="GO" id="GO:0022900">
    <property type="term" value="P:electron transport chain"/>
    <property type="evidence" value="ECO:0007669"/>
    <property type="project" value="UniProtKB-UniRule"/>
</dbReference>
<dbReference type="PANTHER" id="PTHR30586">
    <property type="entry name" value="ELECTRON TRANSPORT COMPLEX PROTEIN RNFE"/>
    <property type="match status" value="1"/>
</dbReference>
<feature type="transmembrane region" description="Helical" evidence="9">
    <location>
        <begin position="99"/>
        <end position="117"/>
    </location>
</feature>
<comment type="subunit">
    <text evidence="9">The complex is composed of six subunits: RnfA, RnfB, RnfC, RnfD, RnfE and RnfG.</text>
</comment>
<keyword evidence="3 9" id="KW-0997">Cell inner membrane</keyword>
<keyword evidence="9" id="KW-1003">Cell membrane</keyword>
<keyword evidence="8 9" id="KW-0472">Membrane</keyword>
<keyword evidence="6 9" id="KW-0249">Electron transport</keyword>
<dbReference type="EMBL" id="SMGD01000011">
    <property type="protein sequence ID" value="TCK58513.1"/>
    <property type="molecule type" value="Genomic_DNA"/>
</dbReference>
<evidence type="ECO:0000256" key="4">
    <source>
        <dbReference type="ARBA" id="ARBA00022692"/>
    </source>
</evidence>
<evidence type="ECO:0000256" key="5">
    <source>
        <dbReference type="ARBA" id="ARBA00022967"/>
    </source>
</evidence>
<evidence type="ECO:0000256" key="8">
    <source>
        <dbReference type="ARBA" id="ARBA00023136"/>
    </source>
</evidence>
<evidence type="ECO:0000256" key="1">
    <source>
        <dbReference type="ARBA" id="ARBA00004127"/>
    </source>
</evidence>
<dbReference type="NCBIfam" id="NF009070">
    <property type="entry name" value="PRK12405.1"/>
    <property type="match status" value="1"/>
</dbReference>
<evidence type="ECO:0000256" key="2">
    <source>
        <dbReference type="ARBA" id="ARBA00022448"/>
    </source>
</evidence>
<evidence type="ECO:0000256" key="9">
    <source>
        <dbReference type="HAMAP-Rule" id="MF_00478"/>
    </source>
</evidence>
<proteinExistence type="inferred from homology"/>
<dbReference type="GO" id="GO:0012505">
    <property type="term" value="C:endomembrane system"/>
    <property type="evidence" value="ECO:0007669"/>
    <property type="project" value="UniProtKB-SubCell"/>
</dbReference>
<dbReference type="HAMAP" id="MF_00478">
    <property type="entry name" value="RsxE_RnfE"/>
    <property type="match status" value="1"/>
</dbReference>
<comment type="subcellular location">
    <subcellularLocation>
        <location evidence="9">Cell inner membrane</location>
        <topology evidence="9">Multi-pass membrane protein</topology>
    </subcellularLocation>
    <subcellularLocation>
        <location evidence="1">Endomembrane system</location>
        <topology evidence="1">Multi-pass membrane protein</topology>
    </subcellularLocation>
</comment>
<sequence>MAIKEYLGQVYEGLWPNNVVLKQALALCPTLAVTSSATNGLGMGLATLVVIMLSNLCISMIRGLVTPQVRIPVFTIIIAALVTLVDQAMNAWVHDLHKILGLFIPLIVTNCAIFGRAESYASKNSPVPSLVDGFATGIGFTFALVLLGGAREIIGQGTLFSHANLLLGAHFTWMEITVLPHYKGFLPAILPSGGFFFLGLLIVGHRLVDKLVAKRKQAVSRTSMESAS</sequence>
<protein>
    <recommendedName>
        <fullName evidence="9">Ion-translocating oxidoreductase complex subunit E</fullName>
        <ecNumber evidence="9">7.-.-.-</ecNumber>
    </recommendedName>
    <alternativeName>
        <fullName evidence="9">Rnf electron transport complex subunit E</fullName>
    </alternativeName>
</protein>
<feature type="transmembrane region" description="Helical" evidence="9">
    <location>
        <begin position="188"/>
        <end position="208"/>
    </location>
</feature>
<feature type="transmembrane region" description="Helical" evidence="9">
    <location>
        <begin position="73"/>
        <end position="93"/>
    </location>
</feature>
<reference evidence="10 11" key="1">
    <citation type="submission" date="2019-03" db="EMBL/GenBank/DDBJ databases">
        <title>Genomic Encyclopedia of Type Strains, Phase IV (KMG-IV): sequencing the most valuable type-strain genomes for metagenomic binning, comparative biology and taxonomic classification.</title>
        <authorList>
            <person name="Goeker M."/>
        </authorList>
    </citation>
    <scope>NUCLEOTIDE SEQUENCE [LARGE SCALE GENOMIC DNA]</scope>
    <source>
        <strain evidence="10 11">DSM 18577</strain>
    </source>
</reference>
<keyword evidence="7 9" id="KW-1133">Transmembrane helix</keyword>
<keyword evidence="5 9" id="KW-1278">Translocase</keyword>
<comment type="similarity">
    <text evidence="9">Belongs to the NqrDE/RnfAE family.</text>
</comment>
<dbReference type="EC" id="7.-.-.-" evidence="9"/>
<dbReference type="PIRSF" id="PIRSF006102">
    <property type="entry name" value="NQR_DE"/>
    <property type="match status" value="1"/>
</dbReference>
<dbReference type="InterPro" id="IPR010968">
    <property type="entry name" value="RnfE"/>
</dbReference>
<evidence type="ECO:0000256" key="3">
    <source>
        <dbReference type="ARBA" id="ARBA00022519"/>
    </source>
</evidence>
<accession>A0A4R1K473</accession>
<gene>
    <name evidence="9" type="primary">rnfE</name>
    <name evidence="10" type="ORF">EV690_0640</name>
</gene>
<feature type="transmembrane region" description="Helical" evidence="9">
    <location>
        <begin position="41"/>
        <end position="61"/>
    </location>
</feature>
<comment type="caution">
    <text evidence="10">The sequence shown here is derived from an EMBL/GenBank/DDBJ whole genome shotgun (WGS) entry which is preliminary data.</text>
</comment>
<name>A0A4R1K473_9GAMM</name>